<feature type="compositionally biased region" description="Polar residues" evidence="1">
    <location>
        <begin position="311"/>
        <end position="323"/>
    </location>
</feature>
<gene>
    <name evidence="2" type="ORF">F5878DRAFT_728674</name>
</gene>
<proteinExistence type="predicted"/>
<dbReference type="AlphaFoldDB" id="A0AA38P026"/>
<feature type="compositionally biased region" description="Low complexity" evidence="1">
    <location>
        <begin position="118"/>
        <end position="129"/>
    </location>
</feature>
<sequence length="403" mass="45078">MDKYSCVAWHTNPNASASLTDTEREHARKLFTNTEVAWNHPALQECLKRHIRMAKTDRQSSNMNTITLFSVIWKYECPGSRNSHSVWTAMRAELDGMLTELVSHFHVYTKGEDGTGESSSRVRNSNSSRDNQEQRRARGTTDAGELGLQQKQYSPNFASTTVPMREHVAGEIFMVSSSVVTLLDIIENPDSGPDVSNRFFTSSPEPNLQLHFPYAEPVAGESDWRRIVEALPNSNLGFPSNVGIVRAAPDVYNPIFEQSSGSHLVQSFVPGAQQNTMSSDLASASYAAMSHALRLDPFAHQDGSHVYRTGPEQSTHFSYSPGAQQNALEPSYLVPPYATLDPDIWQREQRNPLQWTHYQTENRASSFDPSMAAHTVSISPQDNHTLDSQIYGNSRFQKVDPKE</sequence>
<name>A0AA38P026_9AGAR</name>
<reference evidence="2" key="1">
    <citation type="submission" date="2022-08" db="EMBL/GenBank/DDBJ databases">
        <authorList>
            <consortium name="DOE Joint Genome Institute"/>
            <person name="Min B."/>
            <person name="Riley R."/>
            <person name="Sierra-Patev S."/>
            <person name="Naranjo-Ortiz M."/>
            <person name="Looney B."/>
            <person name="Konkel Z."/>
            <person name="Slot J.C."/>
            <person name="Sakamoto Y."/>
            <person name="Steenwyk J.L."/>
            <person name="Rokas A."/>
            <person name="Carro J."/>
            <person name="Camarero S."/>
            <person name="Ferreira P."/>
            <person name="Molpeceres G."/>
            <person name="Ruiz-Duenas F.J."/>
            <person name="Serrano A."/>
            <person name="Henrissat B."/>
            <person name="Drula E."/>
            <person name="Hughes K.W."/>
            <person name="Mata J.L."/>
            <person name="Ishikawa N.K."/>
            <person name="Vargas-Isla R."/>
            <person name="Ushijima S."/>
            <person name="Smith C.A."/>
            <person name="Ahrendt S."/>
            <person name="Andreopoulos W."/>
            <person name="He G."/>
            <person name="Labutti K."/>
            <person name="Lipzen A."/>
            <person name="Ng V."/>
            <person name="Sandor L."/>
            <person name="Barry K."/>
            <person name="Martinez A.T."/>
            <person name="Xiao Y."/>
            <person name="Gibbons J.G."/>
            <person name="Terashima K."/>
            <person name="Hibbett D.S."/>
            <person name="Grigoriev I.V."/>
        </authorList>
    </citation>
    <scope>NUCLEOTIDE SEQUENCE</scope>
    <source>
        <strain evidence="2">TFB9207</strain>
    </source>
</reference>
<evidence type="ECO:0000256" key="1">
    <source>
        <dbReference type="SAM" id="MobiDB-lite"/>
    </source>
</evidence>
<feature type="region of interest" description="Disordered" evidence="1">
    <location>
        <begin position="303"/>
        <end position="323"/>
    </location>
</feature>
<accession>A0AA38P026</accession>
<protein>
    <submittedName>
        <fullName evidence="2">Uncharacterized protein</fullName>
    </submittedName>
</protein>
<organism evidence="2 3">
    <name type="scientific">Lentinula raphanica</name>
    <dbReference type="NCBI Taxonomy" id="153919"/>
    <lineage>
        <taxon>Eukaryota</taxon>
        <taxon>Fungi</taxon>
        <taxon>Dikarya</taxon>
        <taxon>Basidiomycota</taxon>
        <taxon>Agaricomycotina</taxon>
        <taxon>Agaricomycetes</taxon>
        <taxon>Agaricomycetidae</taxon>
        <taxon>Agaricales</taxon>
        <taxon>Marasmiineae</taxon>
        <taxon>Omphalotaceae</taxon>
        <taxon>Lentinula</taxon>
    </lineage>
</organism>
<keyword evidence="3" id="KW-1185">Reference proteome</keyword>
<feature type="region of interest" description="Disordered" evidence="1">
    <location>
        <begin position="110"/>
        <end position="154"/>
    </location>
</feature>
<dbReference type="EMBL" id="MU806651">
    <property type="protein sequence ID" value="KAJ3833695.1"/>
    <property type="molecule type" value="Genomic_DNA"/>
</dbReference>
<dbReference type="Proteomes" id="UP001163846">
    <property type="component" value="Unassembled WGS sequence"/>
</dbReference>
<evidence type="ECO:0000313" key="3">
    <source>
        <dbReference type="Proteomes" id="UP001163846"/>
    </source>
</evidence>
<comment type="caution">
    <text evidence="2">The sequence shown here is derived from an EMBL/GenBank/DDBJ whole genome shotgun (WGS) entry which is preliminary data.</text>
</comment>
<evidence type="ECO:0000313" key="2">
    <source>
        <dbReference type="EMBL" id="KAJ3833695.1"/>
    </source>
</evidence>